<keyword evidence="1" id="KW-1133">Transmembrane helix</keyword>
<comment type="caution">
    <text evidence="2">The sequence shown here is derived from an EMBL/GenBank/DDBJ whole genome shotgun (WGS) entry which is preliminary data.</text>
</comment>
<name>A0ABS3RY07_9ACTN</name>
<evidence type="ECO:0000313" key="3">
    <source>
        <dbReference type="Proteomes" id="UP000680206"/>
    </source>
</evidence>
<gene>
    <name evidence="2" type="ORF">J4709_29060</name>
</gene>
<feature type="transmembrane region" description="Helical" evidence="1">
    <location>
        <begin position="28"/>
        <end position="47"/>
    </location>
</feature>
<feature type="transmembrane region" description="Helical" evidence="1">
    <location>
        <begin position="53"/>
        <end position="70"/>
    </location>
</feature>
<dbReference type="EMBL" id="JAGEPF010000018">
    <property type="protein sequence ID" value="MBO2461625.1"/>
    <property type="molecule type" value="Genomic_DNA"/>
</dbReference>
<evidence type="ECO:0000313" key="2">
    <source>
        <dbReference type="EMBL" id="MBO2461625.1"/>
    </source>
</evidence>
<protein>
    <submittedName>
        <fullName evidence="2">Uncharacterized protein</fullName>
    </submittedName>
</protein>
<dbReference type="RefSeq" id="WP_208245004.1">
    <property type="nucleotide sequence ID" value="NZ_JAGEPF010000018.1"/>
</dbReference>
<organism evidence="2 3">
    <name type="scientific">Actinomadura violacea</name>
    <dbReference type="NCBI Taxonomy" id="2819934"/>
    <lineage>
        <taxon>Bacteria</taxon>
        <taxon>Bacillati</taxon>
        <taxon>Actinomycetota</taxon>
        <taxon>Actinomycetes</taxon>
        <taxon>Streptosporangiales</taxon>
        <taxon>Thermomonosporaceae</taxon>
        <taxon>Actinomadura</taxon>
    </lineage>
</organism>
<reference evidence="2 3" key="1">
    <citation type="submission" date="2021-03" db="EMBL/GenBank/DDBJ databases">
        <title>Actinomadura violae sp. nov., isolated from lichen in Thailand.</title>
        <authorList>
            <person name="Kanchanasin P."/>
            <person name="Saeng-In P."/>
            <person name="Phongsopitanun W."/>
            <person name="Yuki M."/>
            <person name="Kudo T."/>
            <person name="Ohkuma M."/>
            <person name="Tanasupawat S."/>
        </authorList>
    </citation>
    <scope>NUCLEOTIDE SEQUENCE [LARGE SCALE GENOMIC DNA]</scope>
    <source>
        <strain evidence="2 3">LCR2-06</strain>
    </source>
</reference>
<dbReference type="Proteomes" id="UP000680206">
    <property type="component" value="Unassembled WGS sequence"/>
</dbReference>
<accession>A0ABS3RY07</accession>
<keyword evidence="1" id="KW-0812">Transmembrane</keyword>
<evidence type="ECO:0000256" key="1">
    <source>
        <dbReference type="SAM" id="Phobius"/>
    </source>
</evidence>
<keyword evidence="1" id="KW-0472">Membrane</keyword>
<keyword evidence="3" id="KW-1185">Reference proteome</keyword>
<sequence length="76" mass="8108">MNASERQPTMSNGPNPWRTAVHRTRRQMPVLVPLGVAAGLLVVLTGAPYGWTLAAAAAIGYAVSAVAGVLRRRKER</sequence>
<proteinExistence type="predicted"/>